<gene>
    <name evidence="4" type="ORF">EV146_110180</name>
</gene>
<comment type="caution">
    <text evidence="4">The sequence shown here is derived from an EMBL/GenBank/DDBJ whole genome shotgun (WGS) entry which is preliminary data.</text>
</comment>
<keyword evidence="3" id="KW-0472">Membrane</keyword>
<dbReference type="InterPro" id="IPR036514">
    <property type="entry name" value="SGNH_hydro_sf"/>
</dbReference>
<evidence type="ECO:0000313" key="5">
    <source>
        <dbReference type="Proteomes" id="UP000295689"/>
    </source>
</evidence>
<evidence type="ECO:0000256" key="3">
    <source>
        <dbReference type="SAM" id="Phobius"/>
    </source>
</evidence>
<dbReference type="CDD" id="cd01821">
    <property type="entry name" value="Rhamnogalacturan_acetylesterase_like"/>
    <property type="match status" value="1"/>
</dbReference>
<proteinExistence type="inferred from homology"/>
<keyword evidence="5" id="KW-1185">Reference proteome</keyword>
<dbReference type="Pfam" id="PF00657">
    <property type="entry name" value="Lipase_GDSL"/>
    <property type="match status" value="1"/>
</dbReference>
<dbReference type="Gene3D" id="3.40.50.1110">
    <property type="entry name" value="SGNH hydrolase"/>
    <property type="match status" value="1"/>
</dbReference>
<name>A0A4R2BAX3_9BACI</name>
<comment type="similarity">
    <text evidence="1">Belongs to the 'GDSL' lipolytic enzyme family.</text>
</comment>
<feature type="transmembrane region" description="Helical" evidence="3">
    <location>
        <begin position="6"/>
        <end position="23"/>
    </location>
</feature>
<dbReference type="EMBL" id="SLVV01000010">
    <property type="protein sequence ID" value="TCN22694.1"/>
    <property type="molecule type" value="Genomic_DNA"/>
</dbReference>
<evidence type="ECO:0000256" key="1">
    <source>
        <dbReference type="ARBA" id="ARBA00008668"/>
    </source>
</evidence>
<accession>A0A4R2BAX3</accession>
<keyword evidence="3" id="KW-0812">Transmembrane</keyword>
<keyword evidence="2" id="KW-0378">Hydrolase</keyword>
<dbReference type="Proteomes" id="UP000295689">
    <property type="component" value="Unassembled WGS sequence"/>
</dbReference>
<evidence type="ECO:0000256" key="2">
    <source>
        <dbReference type="ARBA" id="ARBA00022801"/>
    </source>
</evidence>
<sequence length="264" mass="29462">MFKKSLLFGIVVVLVPVMIFWGIPSMKAERTSAIRDKAKVTVFLAGDSTVSTYNDSLAPRAGWGQMLNGRFDDGVVVINEAKPGRSSKSFIDEGRLKRILRQLDEGDYLFIQFGHNDAKIKDPARYTEPYSTYKSSLKQYIDGAKAKKAIPVLITPVERRRFNENGAAINSHGEYPAAMKELGKEENVPVIDLEGKSRALFQELGPEKTKRMILWLEPGSSPNYPDGAKDNTHFQEEGAIAIANLVIEGIEELDILPLRNHIIK</sequence>
<protein>
    <submittedName>
        <fullName evidence="4">Lysophospholipase L1-like esterase</fullName>
    </submittedName>
</protein>
<dbReference type="InterPro" id="IPR037459">
    <property type="entry name" value="RhgT-like"/>
</dbReference>
<organism evidence="4 5">
    <name type="scientific">Mesobacillus foraminis</name>
    <dbReference type="NCBI Taxonomy" id="279826"/>
    <lineage>
        <taxon>Bacteria</taxon>
        <taxon>Bacillati</taxon>
        <taxon>Bacillota</taxon>
        <taxon>Bacilli</taxon>
        <taxon>Bacillales</taxon>
        <taxon>Bacillaceae</taxon>
        <taxon>Mesobacillus</taxon>
    </lineage>
</organism>
<dbReference type="PANTHER" id="PTHR43695">
    <property type="entry name" value="PUTATIVE (AFU_ORTHOLOGUE AFUA_2G17250)-RELATED"/>
    <property type="match status" value="1"/>
</dbReference>
<dbReference type="SUPFAM" id="SSF52266">
    <property type="entry name" value="SGNH hydrolase"/>
    <property type="match status" value="1"/>
</dbReference>
<reference evidence="4 5" key="1">
    <citation type="journal article" date="2015" name="Stand. Genomic Sci.">
        <title>Genomic Encyclopedia of Bacterial and Archaeal Type Strains, Phase III: the genomes of soil and plant-associated and newly described type strains.</title>
        <authorList>
            <person name="Whitman W.B."/>
            <person name="Woyke T."/>
            <person name="Klenk H.P."/>
            <person name="Zhou Y."/>
            <person name="Lilburn T.G."/>
            <person name="Beck B.J."/>
            <person name="De Vos P."/>
            <person name="Vandamme P."/>
            <person name="Eisen J.A."/>
            <person name="Garrity G."/>
            <person name="Hugenholtz P."/>
            <person name="Kyrpides N.C."/>
        </authorList>
    </citation>
    <scope>NUCLEOTIDE SEQUENCE [LARGE SCALE GENOMIC DNA]</scope>
    <source>
        <strain evidence="4 5">CV53</strain>
    </source>
</reference>
<dbReference type="InterPro" id="IPR001087">
    <property type="entry name" value="GDSL"/>
</dbReference>
<dbReference type="GO" id="GO:0016788">
    <property type="term" value="F:hydrolase activity, acting on ester bonds"/>
    <property type="evidence" value="ECO:0007669"/>
    <property type="project" value="InterPro"/>
</dbReference>
<keyword evidence="3" id="KW-1133">Transmembrane helix</keyword>
<evidence type="ECO:0000313" key="4">
    <source>
        <dbReference type="EMBL" id="TCN22694.1"/>
    </source>
</evidence>
<dbReference type="AlphaFoldDB" id="A0A4R2BAX3"/>
<dbReference type="PANTHER" id="PTHR43695:SF1">
    <property type="entry name" value="RHAMNOGALACTURONAN ACETYLESTERASE"/>
    <property type="match status" value="1"/>
</dbReference>